<feature type="domain" description="SsuA/THI5-like" evidence="3">
    <location>
        <begin position="81"/>
        <end position="293"/>
    </location>
</feature>
<accession>A0ABV1HI51</accession>
<dbReference type="InterPro" id="IPR015168">
    <property type="entry name" value="SsuA/THI5"/>
</dbReference>
<evidence type="ECO:0000259" key="3">
    <source>
        <dbReference type="Pfam" id="PF09084"/>
    </source>
</evidence>
<evidence type="ECO:0000313" key="5">
    <source>
        <dbReference type="Proteomes" id="UP001437460"/>
    </source>
</evidence>
<feature type="signal peptide" evidence="2">
    <location>
        <begin position="1"/>
        <end position="21"/>
    </location>
</feature>
<dbReference type="PANTHER" id="PTHR31528:SF3">
    <property type="entry name" value="THIAMINE BIOSYNTHESIS PROTEIN HI_0357-RELATED"/>
    <property type="match status" value="1"/>
</dbReference>
<dbReference type="PROSITE" id="PS51257">
    <property type="entry name" value="PROKAR_LIPOPROTEIN"/>
    <property type="match status" value="1"/>
</dbReference>
<dbReference type="PANTHER" id="PTHR31528">
    <property type="entry name" value="4-AMINO-5-HYDROXYMETHYL-2-METHYLPYRIMIDINE PHOSPHATE SYNTHASE THI11-RELATED"/>
    <property type="match status" value="1"/>
</dbReference>
<dbReference type="Gene3D" id="3.40.190.10">
    <property type="entry name" value="Periplasmic binding protein-like II"/>
    <property type="match status" value="2"/>
</dbReference>
<evidence type="ECO:0000256" key="1">
    <source>
        <dbReference type="SAM" id="MobiDB-lite"/>
    </source>
</evidence>
<feature type="region of interest" description="Disordered" evidence="1">
    <location>
        <begin position="24"/>
        <end position="64"/>
    </location>
</feature>
<dbReference type="Pfam" id="PF09084">
    <property type="entry name" value="NMT1"/>
    <property type="match status" value="1"/>
</dbReference>
<reference evidence="4 5" key="1">
    <citation type="submission" date="2024-03" db="EMBL/GenBank/DDBJ databases">
        <title>Human intestinal bacterial collection.</title>
        <authorList>
            <person name="Pauvert C."/>
            <person name="Hitch T.C.A."/>
            <person name="Clavel T."/>
        </authorList>
    </citation>
    <scope>NUCLEOTIDE SEQUENCE [LARGE SCALE GENOMIC DNA]</scope>
    <source>
        <strain evidence="4 5">CLA-AP-H27</strain>
    </source>
</reference>
<evidence type="ECO:0000313" key="4">
    <source>
        <dbReference type="EMBL" id="MEQ2561987.1"/>
    </source>
</evidence>
<evidence type="ECO:0000256" key="2">
    <source>
        <dbReference type="SAM" id="SignalP"/>
    </source>
</evidence>
<keyword evidence="2" id="KW-0732">Signal</keyword>
<name>A0ABV1HI51_9FIRM</name>
<proteinExistence type="predicted"/>
<gene>
    <name evidence="4" type="ORF">WMO41_02100</name>
</gene>
<feature type="chain" id="PRO_5046710582" evidence="2">
    <location>
        <begin position="22"/>
        <end position="368"/>
    </location>
</feature>
<dbReference type="RefSeq" id="WP_349228414.1">
    <property type="nucleotide sequence ID" value="NZ_JBBMFJ010000002.1"/>
</dbReference>
<sequence length="368" mass="40074">MRKRAFVAAFTAAALSIAALSGCGNNSSKTTETTAKAETEAADGAQESAEESNASEAAGTTEKDKKDLREVNVVLDWYPNAIHTFLYTAIERGYYEEEGLEVQIRFPSNANDALSMVAAGKAEIGMYYQQDLIQAVANQKAPIRSVGAIVQSPLNIILSLKDKNITSPKDMVGKTIGYGGTVLSESLVKCMMESVGADASDVKMVDVGFDLMSSMTTGNVDATIGCLVNHEVPQMEEEGFELNYFPVSGYGIPNYYEEVFLTNNKLLEEEPEVVAGFLRASKKGFDDFKADPDGCLAILMNNQNEANFPLTQSVEEQSCKTLLPLMETADAEFLSQTEECWQENIDWMLENGLIDQSVDVADVMTVVE</sequence>
<organism evidence="4 5">
    <name type="scientific">Ventrimonas faecis</name>
    <dbReference type="NCBI Taxonomy" id="3133170"/>
    <lineage>
        <taxon>Bacteria</taxon>
        <taxon>Bacillati</taxon>
        <taxon>Bacillota</taxon>
        <taxon>Clostridia</taxon>
        <taxon>Lachnospirales</taxon>
        <taxon>Lachnospiraceae</taxon>
        <taxon>Ventrimonas</taxon>
    </lineage>
</organism>
<dbReference type="Proteomes" id="UP001437460">
    <property type="component" value="Unassembled WGS sequence"/>
</dbReference>
<dbReference type="EMBL" id="JBBMFJ010000002">
    <property type="protein sequence ID" value="MEQ2561987.1"/>
    <property type="molecule type" value="Genomic_DNA"/>
</dbReference>
<dbReference type="InterPro" id="IPR027939">
    <property type="entry name" value="NMT1/THI5"/>
</dbReference>
<keyword evidence="5" id="KW-1185">Reference proteome</keyword>
<dbReference type="SUPFAM" id="SSF53850">
    <property type="entry name" value="Periplasmic binding protein-like II"/>
    <property type="match status" value="1"/>
</dbReference>
<comment type="caution">
    <text evidence="4">The sequence shown here is derived from an EMBL/GenBank/DDBJ whole genome shotgun (WGS) entry which is preliminary data.</text>
</comment>
<protein>
    <submittedName>
        <fullName evidence="4">ABC transporter substrate-binding protein</fullName>
    </submittedName>
</protein>